<accession>A0A7W6GM71</accession>
<protein>
    <submittedName>
        <fullName evidence="1">Uncharacterized protein</fullName>
    </submittedName>
</protein>
<keyword evidence="2" id="KW-1185">Reference proteome</keyword>
<evidence type="ECO:0000313" key="2">
    <source>
        <dbReference type="Proteomes" id="UP000574761"/>
    </source>
</evidence>
<organism evidence="1 2">
    <name type="scientific">Mycoplana azooxidifex</name>
    <dbReference type="NCBI Taxonomy" id="1636188"/>
    <lineage>
        <taxon>Bacteria</taxon>
        <taxon>Pseudomonadati</taxon>
        <taxon>Pseudomonadota</taxon>
        <taxon>Alphaproteobacteria</taxon>
        <taxon>Hyphomicrobiales</taxon>
        <taxon>Rhizobiaceae</taxon>
        <taxon>Mycoplana</taxon>
    </lineage>
</organism>
<reference evidence="1 2" key="1">
    <citation type="submission" date="2020-08" db="EMBL/GenBank/DDBJ databases">
        <title>Genomic Encyclopedia of Type Strains, Phase IV (KMG-IV): sequencing the most valuable type-strain genomes for metagenomic binning, comparative biology and taxonomic classification.</title>
        <authorList>
            <person name="Goeker M."/>
        </authorList>
    </citation>
    <scope>NUCLEOTIDE SEQUENCE [LARGE SCALE GENOMIC DNA]</scope>
    <source>
        <strain evidence="1 2">DSM 100211</strain>
    </source>
</reference>
<dbReference type="AlphaFoldDB" id="A0A7W6GM71"/>
<proteinExistence type="predicted"/>
<dbReference type="RefSeq" id="WP_183806910.1">
    <property type="nucleotide sequence ID" value="NZ_JACIEE010000008.1"/>
</dbReference>
<comment type="caution">
    <text evidence="1">The sequence shown here is derived from an EMBL/GenBank/DDBJ whole genome shotgun (WGS) entry which is preliminary data.</text>
</comment>
<sequence length="47" mass="5381">MQRFRKLISDLHDIRAAVNAAREYNVLASLPRDAAQRSDQLKAFLPN</sequence>
<dbReference type="Proteomes" id="UP000574761">
    <property type="component" value="Unassembled WGS sequence"/>
</dbReference>
<dbReference type="EMBL" id="JACIEE010000008">
    <property type="protein sequence ID" value="MBB3978649.1"/>
    <property type="molecule type" value="Genomic_DNA"/>
</dbReference>
<name>A0A7W6GM71_9HYPH</name>
<evidence type="ECO:0000313" key="1">
    <source>
        <dbReference type="EMBL" id="MBB3978649.1"/>
    </source>
</evidence>
<gene>
    <name evidence="1" type="ORF">GGQ64_003884</name>
</gene>